<evidence type="ECO:0000313" key="2">
    <source>
        <dbReference type="Proteomes" id="UP001620409"/>
    </source>
</evidence>
<evidence type="ECO:0000313" key="1">
    <source>
        <dbReference type="EMBL" id="MFK2853233.1"/>
    </source>
</evidence>
<name>A0ABW8IDJ2_9GAMM</name>
<dbReference type="RefSeq" id="WP_380016271.1">
    <property type="nucleotide sequence ID" value="NZ_JADIKI010000021.1"/>
</dbReference>
<dbReference type="InterPro" id="IPR011990">
    <property type="entry name" value="TPR-like_helical_dom_sf"/>
</dbReference>
<comment type="caution">
    <text evidence="1">The sequence shown here is derived from an EMBL/GenBank/DDBJ whole genome shotgun (WGS) entry which is preliminary data.</text>
</comment>
<sequence length="143" mass="16042">MKSVSDEVMQELRGLGSDVREALKNGDADKAQSLLERGWKLIPEPKAECDISISKALASIRLMAQSNKPQLAVRWIDELKKLPVSKIDAEPDFLMGVAYFEMGDLDGAFAHFDKSSKMSKGRCFQGEDKKYQEFYKKHAAGKK</sequence>
<organism evidence="1 2">
    <name type="scientific">Dyella humi</name>
    <dbReference type="NCBI Taxonomy" id="1770547"/>
    <lineage>
        <taxon>Bacteria</taxon>
        <taxon>Pseudomonadati</taxon>
        <taxon>Pseudomonadota</taxon>
        <taxon>Gammaproteobacteria</taxon>
        <taxon>Lysobacterales</taxon>
        <taxon>Rhodanobacteraceae</taxon>
        <taxon>Dyella</taxon>
    </lineage>
</organism>
<dbReference type="Proteomes" id="UP001620409">
    <property type="component" value="Unassembled WGS sequence"/>
</dbReference>
<protein>
    <recommendedName>
        <fullName evidence="3">Tetratricopeptide repeat protein</fullName>
    </recommendedName>
</protein>
<evidence type="ECO:0008006" key="3">
    <source>
        <dbReference type="Google" id="ProtNLM"/>
    </source>
</evidence>
<gene>
    <name evidence="1" type="ORF">ISP18_01315</name>
</gene>
<dbReference type="EMBL" id="JADIKI010000021">
    <property type="protein sequence ID" value="MFK2853233.1"/>
    <property type="molecule type" value="Genomic_DNA"/>
</dbReference>
<dbReference type="Gene3D" id="1.25.40.10">
    <property type="entry name" value="Tetratricopeptide repeat domain"/>
    <property type="match status" value="1"/>
</dbReference>
<accession>A0ABW8IDJ2</accession>
<dbReference type="SUPFAM" id="SSF48452">
    <property type="entry name" value="TPR-like"/>
    <property type="match status" value="1"/>
</dbReference>
<reference evidence="1 2" key="1">
    <citation type="submission" date="2020-10" db="EMBL/GenBank/DDBJ databases">
        <title>Phylogeny of dyella-like bacteria.</title>
        <authorList>
            <person name="Fu J."/>
        </authorList>
    </citation>
    <scope>NUCLEOTIDE SEQUENCE [LARGE SCALE GENOMIC DNA]</scope>
    <source>
        <strain evidence="1 2">DHG40</strain>
    </source>
</reference>
<proteinExistence type="predicted"/>
<keyword evidence="2" id="KW-1185">Reference proteome</keyword>